<protein>
    <submittedName>
        <fullName evidence="2">Uncharacterized protein</fullName>
    </submittedName>
</protein>
<gene>
    <name evidence="2" type="ORF">UT11_C0027G0012</name>
</gene>
<accession>A0A0G0LEB2</accession>
<dbReference type="AlphaFoldDB" id="A0A0G0LEB2"/>
<evidence type="ECO:0000313" key="3">
    <source>
        <dbReference type="Proteomes" id="UP000033934"/>
    </source>
</evidence>
<sequence length="71" mass="7847">MKSQFNAIQIKTISNLMIDLGKLFFTASIVGFLFSEVTKQISPISFAGGLITSVTYFVIGVNMLKLIKENE</sequence>
<keyword evidence="1" id="KW-1133">Transmembrane helix</keyword>
<dbReference type="Proteomes" id="UP000033934">
    <property type="component" value="Unassembled WGS sequence"/>
</dbReference>
<keyword evidence="1" id="KW-0812">Transmembrane</keyword>
<proteinExistence type="predicted"/>
<reference evidence="2 3" key="1">
    <citation type="journal article" date="2015" name="Nature">
        <title>rRNA introns, odd ribosomes, and small enigmatic genomes across a large radiation of phyla.</title>
        <authorList>
            <person name="Brown C.T."/>
            <person name="Hug L.A."/>
            <person name="Thomas B.C."/>
            <person name="Sharon I."/>
            <person name="Castelle C.J."/>
            <person name="Singh A."/>
            <person name="Wilkins M.J."/>
            <person name="Williams K.H."/>
            <person name="Banfield J.F."/>
        </authorList>
    </citation>
    <scope>NUCLEOTIDE SEQUENCE [LARGE SCALE GENOMIC DNA]</scope>
</reference>
<feature type="transmembrane region" description="Helical" evidence="1">
    <location>
        <begin position="46"/>
        <end position="67"/>
    </location>
</feature>
<evidence type="ECO:0000313" key="2">
    <source>
        <dbReference type="EMBL" id="KKQ89392.1"/>
    </source>
</evidence>
<comment type="caution">
    <text evidence="2">The sequence shown here is derived from an EMBL/GenBank/DDBJ whole genome shotgun (WGS) entry which is preliminary data.</text>
</comment>
<name>A0A0G0LEB2_9BACT</name>
<organism evidence="2 3">
    <name type="scientific">Berkelbacteria bacterium GW2011_GWA2_38_9</name>
    <dbReference type="NCBI Taxonomy" id="1618334"/>
    <lineage>
        <taxon>Bacteria</taxon>
        <taxon>Candidatus Berkelbacteria</taxon>
    </lineage>
</organism>
<feature type="transmembrane region" description="Helical" evidence="1">
    <location>
        <begin position="12"/>
        <end position="34"/>
    </location>
</feature>
<evidence type="ECO:0000256" key="1">
    <source>
        <dbReference type="SAM" id="Phobius"/>
    </source>
</evidence>
<dbReference type="EMBL" id="LBVO01000027">
    <property type="protein sequence ID" value="KKQ89392.1"/>
    <property type="molecule type" value="Genomic_DNA"/>
</dbReference>
<keyword evidence="1" id="KW-0472">Membrane</keyword>